<comment type="function">
    <text evidence="5">Located on the platform of the 30S subunit, it bridges several disparate RNA helices of the 16S rRNA. Forms part of the Shine-Dalgarno cleft in the 70S ribosome.</text>
</comment>
<keyword evidence="5" id="KW-0694">RNA-binding</keyword>
<dbReference type="NCBIfam" id="NF003698">
    <property type="entry name" value="PRK05309.1"/>
    <property type="match status" value="1"/>
</dbReference>
<reference evidence="7 8" key="1">
    <citation type="journal article" date="2016" name="Nat. Commun.">
        <title>Thousands of microbial genomes shed light on interconnected biogeochemical processes in an aquifer system.</title>
        <authorList>
            <person name="Anantharaman K."/>
            <person name="Brown C.T."/>
            <person name="Hug L.A."/>
            <person name="Sharon I."/>
            <person name="Castelle C.J."/>
            <person name="Probst A.J."/>
            <person name="Thomas B.C."/>
            <person name="Singh A."/>
            <person name="Wilkins M.J."/>
            <person name="Karaoz U."/>
            <person name="Brodie E.L."/>
            <person name="Williams K.H."/>
            <person name="Hubbard S.S."/>
            <person name="Banfield J.F."/>
        </authorList>
    </citation>
    <scope>NUCLEOTIDE SEQUENCE [LARGE SCALE GENOMIC DNA]</scope>
</reference>
<dbReference type="EMBL" id="MEVH01000005">
    <property type="protein sequence ID" value="OGC52153.1"/>
    <property type="molecule type" value="Genomic_DNA"/>
</dbReference>
<dbReference type="PIRSF" id="PIRSF002131">
    <property type="entry name" value="Ribosomal_S11"/>
    <property type="match status" value="1"/>
</dbReference>
<evidence type="ECO:0000256" key="3">
    <source>
        <dbReference type="ARBA" id="ARBA00023274"/>
    </source>
</evidence>
<name>A0A1F4V6C0_UNCKA</name>
<evidence type="ECO:0000313" key="8">
    <source>
        <dbReference type="Proteomes" id="UP000178771"/>
    </source>
</evidence>
<evidence type="ECO:0000256" key="1">
    <source>
        <dbReference type="ARBA" id="ARBA00006194"/>
    </source>
</evidence>
<organism evidence="7 8">
    <name type="scientific">candidate division WWE3 bacterium RIFCSPLOWO2_01_FULL_39_13</name>
    <dbReference type="NCBI Taxonomy" id="1802624"/>
    <lineage>
        <taxon>Bacteria</taxon>
        <taxon>Katanobacteria</taxon>
    </lineage>
</organism>
<dbReference type="GO" id="GO:0019843">
    <property type="term" value="F:rRNA binding"/>
    <property type="evidence" value="ECO:0007669"/>
    <property type="project" value="UniProtKB-UniRule"/>
</dbReference>
<dbReference type="GO" id="GO:0005840">
    <property type="term" value="C:ribosome"/>
    <property type="evidence" value="ECO:0007669"/>
    <property type="project" value="UniProtKB-KW"/>
</dbReference>
<dbReference type="HAMAP" id="MF_01310">
    <property type="entry name" value="Ribosomal_uS11"/>
    <property type="match status" value="1"/>
</dbReference>
<dbReference type="PROSITE" id="PS00054">
    <property type="entry name" value="RIBOSOMAL_S11"/>
    <property type="match status" value="1"/>
</dbReference>
<keyword evidence="3 5" id="KW-0687">Ribonucleoprotein</keyword>
<evidence type="ECO:0000256" key="4">
    <source>
        <dbReference type="ARBA" id="ARBA00035160"/>
    </source>
</evidence>
<comment type="caution">
    <text evidence="7">The sequence shown here is derived from an EMBL/GenBank/DDBJ whole genome shotgun (WGS) entry which is preliminary data.</text>
</comment>
<dbReference type="STRING" id="1802624.A2982_01550"/>
<dbReference type="InterPro" id="IPR036967">
    <property type="entry name" value="Ribosomal_uS11_sf"/>
</dbReference>
<keyword evidence="5" id="KW-0699">rRNA-binding</keyword>
<gene>
    <name evidence="5" type="primary">rpsK</name>
    <name evidence="7" type="ORF">A2982_01550</name>
</gene>
<dbReference type="GO" id="GO:0006412">
    <property type="term" value="P:translation"/>
    <property type="evidence" value="ECO:0007669"/>
    <property type="project" value="UniProtKB-UniRule"/>
</dbReference>
<evidence type="ECO:0000256" key="2">
    <source>
        <dbReference type="ARBA" id="ARBA00022980"/>
    </source>
</evidence>
<protein>
    <recommendedName>
        <fullName evidence="4 5">Small ribosomal subunit protein uS11</fullName>
    </recommendedName>
</protein>
<dbReference type="Proteomes" id="UP000178771">
    <property type="component" value="Unassembled WGS sequence"/>
</dbReference>
<comment type="similarity">
    <text evidence="1 5 6">Belongs to the universal ribosomal protein uS11 family.</text>
</comment>
<sequence>MAKSTETKKTVKKKERIIRPVGNAYVFSGYNNTIVTVTDLEGATVCWGSSGNSGFKGSKKSTPYAASVVGENTAKTAISKGVKEVTAYIKGIGNGKSQCVKALRSGGLVITKIVDITPVPHNGCRPRKRRRV</sequence>
<dbReference type="PANTHER" id="PTHR11759">
    <property type="entry name" value="40S RIBOSOMAL PROTEIN S14/30S RIBOSOMAL PROTEIN S11"/>
    <property type="match status" value="1"/>
</dbReference>
<keyword evidence="2 5" id="KW-0689">Ribosomal protein</keyword>
<evidence type="ECO:0000256" key="5">
    <source>
        <dbReference type="HAMAP-Rule" id="MF_01310"/>
    </source>
</evidence>
<dbReference type="Pfam" id="PF00411">
    <property type="entry name" value="Ribosomal_S11"/>
    <property type="match status" value="1"/>
</dbReference>
<dbReference type="GO" id="GO:0003735">
    <property type="term" value="F:structural constituent of ribosome"/>
    <property type="evidence" value="ECO:0007669"/>
    <property type="project" value="InterPro"/>
</dbReference>
<dbReference type="InterPro" id="IPR018102">
    <property type="entry name" value="Ribosomal_uS11_CS"/>
</dbReference>
<comment type="subunit">
    <text evidence="5">Part of the 30S ribosomal subunit. Interacts with proteins S7 and S18. Binds to IF-3.</text>
</comment>
<accession>A0A1F4V6C0</accession>
<evidence type="ECO:0000313" key="7">
    <source>
        <dbReference type="EMBL" id="OGC52153.1"/>
    </source>
</evidence>
<dbReference type="Gene3D" id="3.30.420.80">
    <property type="entry name" value="Ribosomal protein S11"/>
    <property type="match status" value="1"/>
</dbReference>
<dbReference type="GO" id="GO:1990904">
    <property type="term" value="C:ribonucleoprotein complex"/>
    <property type="evidence" value="ECO:0007669"/>
    <property type="project" value="UniProtKB-KW"/>
</dbReference>
<dbReference type="AlphaFoldDB" id="A0A1F4V6C0"/>
<evidence type="ECO:0000256" key="6">
    <source>
        <dbReference type="RuleBase" id="RU003629"/>
    </source>
</evidence>
<proteinExistence type="inferred from homology"/>
<dbReference type="InterPro" id="IPR001971">
    <property type="entry name" value="Ribosomal_uS11"/>
</dbReference>
<dbReference type="SUPFAM" id="SSF53137">
    <property type="entry name" value="Translational machinery components"/>
    <property type="match status" value="1"/>
</dbReference>